<comment type="caution">
    <text evidence="1">The sequence shown here is derived from an EMBL/GenBank/DDBJ whole genome shotgun (WGS) entry which is preliminary data.</text>
</comment>
<dbReference type="AlphaFoldDB" id="A0A388T785"/>
<name>A0A388T785_9ACTN</name>
<accession>A0A388T785</accession>
<organism evidence="1 2">
    <name type="scientific">Streptomyces spongiicola</name>
    <dbReference type="NCBI Taxonomy" id="1690221"/>
    <lineage>
        <taxon>Bacteria</taxon>
        <taxon>Bacillati</taxon>
        <taxon>Actinomycetota</taxon>
        <taxon>Actinomycetes</taxon>
        <taxon>Kitasatosporales</taxon>
        <taxon>Streptomycetaceae</taxon>
        <taxon>Streptomyces</taxon>
    </lineage>
</organism>
<protein>
    <submittedName>
        <fullName evidence="1">Uncharacterized protein</fullName>
    </submittedName>
</protein>
<sequence length="201" mass="22067">MANDAVEESQAEQPGEPRLCDVGLIGALARLLTDHQKDVVQPRVDAPKVRLIGTYVEGGQSDLVIRVKDDVIGRYKVNVAQPKIVVDTDNEAALNEYADKHGGTEVVIRRNATWEKSLLKYAKYDEDTGLIIDTRNGEIVPGLKYEKGGGPAGGLTWTWEQGDIGKKRLMRLYQEGALNHLLKSAPELMAGPRPTAEDAQH</sequence>
<evidence type="ECO:0000313" key="2">
    <source>
        <dbReference type="Proteomes" id="UP000265354"/>
    </source>
</evidence>
<evidence type="ECO:0000313" key="1">
    <source>
        <dbReference type="EMBL" id="GBQ03910.1"/>
    </source>
</evidence>
<reference evidence="1 2" key="1">
    <citation type="submission" date="2018-07" db="EMBL/GenBank/DDBJ databases">
        <title>Whole Genome Shotgun Sequence of Streptomyces spongiicola strain 531S.</title>
        <authorList>
            <person name="Dohra H."/>
            <person name="Kodani S."/>
        </authorList>
    </citation>
    <scope>NUCLEOTIDE SEQUENCE [LARGE SCALE GENOMIC DNA]</scope>
    <source>
        <strain evidence="1 2">531S</strain>
    </source>
</reference>
<proteinExistence type="predicted"/>
<dbReference type="Proteomes" id="UP000265354">
    <property type="component" value="Unassembled WGS sequence"/>
</dbReference>
<gene>
    <name evidence="1" type="ORF">SSP531S_53890</name>
</gene>
<dbReference type="EMBL" id="BGZL01000024">
    <property type="protein sequence ID" value="GBQ03910.1"/>
    <property type="molecule type" value="Genomic_DNA"/>
</dbReference>
<dbReference type="RefSeq" id="WP_116428911.1">
    <property type="nucleotide sequence ID" value="NZ_BGZL01000024.1"/>
</dbReference>